<evidence type="ECO:0000313" key="2">
    <source>
        <dbReference type="EMBL" id="ODN04489.1"/>
    </source>
</evidence>
<proteinExistence type="predicted"/>
<name>A0A1D2NGW7_ORCCI</name>
<feature type="signal peptide" evidence="1">
    <location>
        <begin position="1"/>
        <end position="22"/>
    </location>
</feature>
<evidence type="ECO:0000313" key="3">
    <source>
        <dbReference type="Proteomes" id="UP000094527"/>
    </source>
</evidence>
<comment type="caution">
    <text evidence="2">The sequence shown here is derived from an EMBL/GenBank/DDBJ whole genome shotgun (WGS) entry which is preliminary data.</text>
</comment>
<keyword evidence="3" id="KW-1185">Reference proteome</keyword>
<dbReference type="Proteomes" id="UP000094527">
    <property type="component" value="Unassembled WGS sequence"/>
</dbReference>
<reference evidence="2 3" key="1">
    <citation type="journal article" date="2016" name="Genome Biol. Evol.">
        <title>Gene Family Evolution Reflects Adaptation to Soil Environmental Stressors in the Genome of the Collembolan Orchesella cincta.</title>
        <authorList>
            <person name="Faddeeva-Vakhrusheva A."/>
            <person name="Derks M.F."/>
            <person name="Anvar S.Y."/>
            <person name="Agamennone V."/>
            <person name="Suring W."/>
            <person name="Smit S."/>
            <person name="van Straalen N.M."/>
            <person name="Roelofs D."/>
        </authorList>
    </citation>
    <scope>NUCLEOTIDE SEQUENCE [LARGE SCALE GENOMIC DNA]</scope>
    <source>
        <tissue evidence="2">Mixed pool</tissue>
    </source>
</reference>
<organism evidence="2 3">
    <name type="scientific">Orchesella cincta</name>
    <name type="common">Springtail</name>
    <name type="synonym">Podura cincta</name>
    <dbReference type="NCBI Taxonomy" id="48709"/>
    <lineage>
        <taxon>Eukaryota</taxon>
        <taxon>Metazoa</taxon>
        <taxon>Ecdysozoa</taxon>
        <taxon>Arthropoda</taxon>
        <taxon>Hexapoda</taxon>
        <taxon>Collembola</taxon>
        <taxon>Entomobryomorpha</taxon>
        <taxon>Entomobryoidea</taxon>
        <taxon>Orchesellidae</taxon>
        <taxon>Orchesellinae</taxon>
        <taxon>Orchesella</taxon>
    </lineage>
</organism>
<dbReference type="EMBL" id="LJIJ01000042">
    <property type="protein sequence ID" value="ODN04489.1"/>
    <property type="molecule type" value="Genomic_DNA"/>
</dbReference>
<feature type="chain" id="PRO_5008905552" evidence="1">
    <location>
        <begin position="23"/>
        <end position="205"/>
    </location>
</feature>
<dbReference type="AlphaFoldDB" id="A0A1D2NGW7"/>
<evidence type="ECO:0000256" key="1">
    <source>
        <dbReference type="SAM" id="SignalP"/>
    </source>
</evidence>
<gene>
    <name evidence="2" type="ORF">Ocin01_02207</name>
</gene>
<accession>A0A1D2NGW7</accession>
<protein>
    <submittedName>
        <fullName evidence="2">Uncharacterized protein</fullName>
    </submittedName>
</protein>
<keyword evidence="1" id="KW-0732">Signal</keyword>
<sequence>MVTYKCLIAIFWLAGSLFEAHSQNLSNTTHPVKILIELSRSKRQAIYTCRRNMCRNGVCNPQHYEGPNPPSWCKNQSPHQQEIKCSWSKTCWSHNKCELTNSNCGQTFEDLRPGRKDPITTFNFSCNKRRCSIERCRGRNCADREYMSATEFQQKFVDKLPKCSDVDRGRRKRTPASVQGLLGYCCDIQQRWGGAIVGSVRPIRR</sequence>